<evidence type="ECO:0000259" key="2">
    <source>
        <dbReference type="Pfam" id="PF21404"/>
    </source>
</evidence>
<dbReference type="AlphaFoldDB" id="A0A7R9AXS3"/>
<feature type="domain" description="Phosphoacetylglucosamine mutase AMG1" evidence="2">
    <location>
        <begin position="44"/>
        <end position="132"/>
    </location>
</feature>
<dbReference type="GO" id="GO:0006048">
    <property type="term" value="P:UDP-N-acetylglucosamine biosynthetic process"/>
    <property type="evidence" value="ECO:0007669"/>
    <property type="project" value="TreeGrafter"/>
</dbReference>
<organism evidence="3">
    <name type="scientific">Timema shepardi</name>
    <name type="common">Walking stick</name>
    <dbReference type="NCBI Taxonomy" id="629360"/>
    <lineage>
        <taxon>Eukaryota</taxon>
        <taxon>Metazoa</taxon>
        <taxon>Ecdysozoa</taxon>
        <taxon>Arthropoda</taxon>
        <taxon>Hexapoda</taxon>
        <taxon>Insecta</taxon>
        <taxon>Pterygota</taxon>
        <taxon>Neoptera</taxon>
        <taxon>Polyneoptera</taxon>
        <taxon>Phasmatodea</taxon>
        <taxon>Timematodea</taxon>
        <taxon>Timematoidea</taxon>
        <taxon>Timematidae</taxon>
        <taxon>Timema</taxon>
    </lineage>
</organism>
<protein>
    <recommendedName>
        <fullName evidence="4">Phosphoacetylglucosamine mutase</fullName>
    </recommendedName>
</protein>
<dbReference type="InterPro" id="IPR036900">
    <property type="entry name" value="A-D-PHexomutase_C_sf"/>
</dbReference>
<accession>A0A7R9AXS3</accession>
<gene>
    <name evidence="3" type="ORF">TSIB3V08_LOCUS6690</name>
</gene>
<sequence>MCLTFFVKQCVCNGVKLSIRNKVLQHIGCKTPLHSIDYYDVLFQKVPVACVPTGVKHLHHKALEFDIGVYFEANGHGTVIFSQTTSSLIKTAVADAGLPSDQRAAVTRLADLIDVINETVGDALSDMLLVEVDRRAIETTDAERKCDKPPGLQDTIDSLVAKFKNGRAFVRPSGTEDIVRVYAEADTQANTDLLAALVTQSVHKMAGGMGEPPAIPQ</sequence>
<dbReference type="InterPro" id="IPR005843">
    <property type="entry name" value="A-D-PHexomutase_C"/>
</dbReference>
<evidence type="ECO:0000313" key="3">
    <source>
        <dbReference type="EMBL" id="CAD7262585.1"/>
    </source>
</evidence>
<dbReference type="InterPro" id="IPR049022">
    <property type="entry name" value="AMG1_III"/>
</dbReference>
<dbReference type="Pfam" id="PF00408">
    <property type="entry name" value="PGM_PMM_IV"/>
    <property type="match status" value="1"/>
</dbReference>
<reference evidence="3" key="1">
    <citation type="submission" date="2020-11" db="EMBL/GenBank/DDBJ databases">
        <authorList>
            <person name="Tran Van P."/>
        </authorList>
    </citation>
    <scope>NUCLEOTIDE SEQUENCE</scope>
</reference>
<feature type="domain" description="Alpha-D-phosphohexomutase C-terminal" evidence="1">
    <location>
        <begin position="150"/>
        <end position="198"/>
    </location>
</feature>
<dbReference type="Gene3D" id="3.30.310.50">
    <property type="entry name" value="Alpha-D-phosphohexomutase, C-terminal domain"/>
    <property type="match status" value="1"/>
</dbReference>
<evidence type="ECO:0000259" key="1">
    <source>
        <dbReference type="Pfam" id="PF00408"/>
    </source>
</evidence>
<dbReference type="Pfam" id="PF21404">
    <property type="entry name" value="AMG1_III"/>
    <property type="match status" value="1"/>
</dbReference>
<name>A0A7R9AXS3_TIMSH</name>
<dbReference type="SUPFAM" id="SSF55957">
    <property type="entry name" value="Phosphoglucomutase, C-terminal domain"/>
    <property type="match status" value="1"/>
</dbReference>
<dbReference type="GO" id="GO:0004610">
    <property type="term" value="F:phosphoacetylglucosamine mutase activity"/>
    <property type="evidence" value="ECO:0007669"/>
    <property type="project" value="TreeGrafter"/>
</dbReference>
<dbReference type="PANTHER" id="PTHR45955:SF1">
    <property type="entry name" value="PHOSPHOACETYLGLUCOSAMINE MUTASE"/>
    <property type="match status" value="1"/>
</dbReference>
<dbReference type="PANTHER" id="PTHR45955">
    <property type="entry name" value="PHOSPHOACETYLGLUCOSAMINE MUTASE"/>
    <property type="match status" value="1"/>
</dbReference>
<dbReference type="EMBL" id="OC002928">
    <property type="protein sequence ID" value="CAD7262585.1"/>
    <property type="molecule type" value="Genomic_DNA"/>
</dbReference>
<evidence type="ECO:0008006" key="4">
    <source>
        <dbReference type="Google" id="ProtNLM"/>
    </source>
</evidence>
<proteinExistence type="predicted"/>
<dbReference type="FunFam" id="3.30.310.50:FF:000003">
    <property type="entry name" value="Phosphoacetylglucosamine mutase"/>
    <property type="match status" value="1"/>
</dbReference>